<keyword evidence="2" id="KW-0472">Membrane</keyword>
<dbReference type="STRING" id="499555.BJL86_3169"/>
<feature type="transmembrane region" description="Helical" evidence="2">
    <location>
        <begin position="230"/>
        <end position="248"/>
    </location>
</feature>
<dbReference type="AlphaFoldDB" id="A0A173LQC3"/>
<protein>
    <submittedName>
        <fullName evidence="3">Uncharacterized protein</fullName>
    </submittedName>
</protein>
<evidence type="ECO:0000256" key="1">
    <source>
        <dbReference type="SAM" id="MobiDB-lite"/>
    </source>
</evidence>
<name>A0A173LQC3_9ACTN</name>
<evidence type="ECO:0000256" key="2">
    <source>
        <dbReference type="SAM" id="Phobius"/>
    </source>
</evidence>
<feature type="compositionally biased region" description="Low complexity" evidence="1">
    <location>
        <begin position="1"/>
        <end position="16"/>
    </location>
</feature>
<feature type="region of interest" description="Disordered" evidence="1">
    <location>
        <begin position="1"/>
        <end position="63"/>
    </location>
</feature>
<accession>A0A173LQC3</accession>
<feature type="compositionally biased region" description="Low complexity" evidence="1">
    <location>
        <begin position="25"/>
        <end position="37"/>
    </location>
</feature>
<feature type="transmembrane region" description="Helical" evidence="2">
    <location>
        <begin position="316"/>
        <end position="334"/>
    </location>
</feature>
<keyword evidence="2" id="KW-1133">Transmembrane helix</keyword>
<keyword evidence="2" id="KW-0812">Transmembrane</keyword>
<dbReference type="EMBL" id="CP015961">
    <property type="protein sequence ID" value="ANI93928.1"/>
    <property type="molecule type" value="Genomic_DNA"/>
</dbReference>
<dbReference type="KEGG" id="dtm:BJL86_3169"/>
<feature type="transmembrane region" description="Helical" evidence="2">
    <location>
        <begin position="187"/>
        <end position="209"/>
    </location>
</feature>
<evidence type="ECO:0000313" key="4">
    <source>
        <dbReference type="Proteomes" id="UP000186104"/>
    </source>
</evidence>
<dbReference type="RefSeq" id="WP_075845096.1">
    <property type="nucleotide sequence ID" value="NZ_CP015961.1"/>
</dbReference>
<sequence>MTYDPNQYGNNPYNPGGNNGGQNPGYGDQNFGGQQNPGYGGQPGYGQQGYGSQGYGQQGFGGQGYDQQGFGGQGYDQQGFGGQGYDQQGFGGQQAYGAQPGGFGGDPGAQGSGVAVIQGLDVGEVISRSWKGFTSSVGGWIVLAIVAFIGMLVATIPTSMATLSALEDSTGDTLDPNAFAVDFGTQFFTWILTTLIFSVIANMAIQAALRCANGESLGVGDFFSLRNFGNFIAVYVAISVANFVLGLIPFIGGLLSIVLAIFVFFAYYAAVDGNDFSTSFIKSKDILLRNPSVCLLSAIVFILLIIVSVIPFGLGLLITLPMYAIGGAVVYIAATRGLAQQNFVAQPDYPQNF</sequence>
<feature type="transmembrane region" description="Helical" evidence="2">
    <location>
        <begin position="137"/>
        <end position="156"/>
    </location>
</feature>
<organism evidence="3 4">
    <name type="scientific">Dietzia timorensis</name>
    <dbReference type="NCBI Taxonomy" id="499555"/>
    <lineage>
        <taxon>Bacteria</taxon>
        <taxon>Bacillati</taxon>
        <taxon>Actinomycetota</taxon>
        <taxon>Actinomycetes</taxon>
        <taxon>Mycobacteriales</taxon>
        <taxon>Dietziaceae</taxon>
        <taxon>Dietzia</taxon>
    </lineage>
</organism>
<feature type="transmembrane region" description="Helical" evidence="2">
    <location>
        <begin position="254"/>
        <end position="271"/>
    </location>
</feature>
<gene>
    <name evidence="3" type="ORF">BJL86_3169</name>
</gene>
<keyword evidence="4" id="KW-1185">Reference proteome</keyword>
<proteinExistence type="predicted"/>
<dbReference type="Proteomes" id="UP000186104">
    <property type="component" value="Chromosome"/>
</dbReference>
<feature type="transmembrane region" description="Helical" evidence="2">
    <location>
        <begin position="292"/>
        <end position="310"/>
    </location>
</feature>
<feature type="compositionally biased region" description="Gly residues" evidence="1">
    <location>
        <begin position="38"/>
        <end position="63"/>
    </location>
</feature>
<evidence type="ECO:0000313" key="3">
    <source>
        <dbReference type="EMBL" id="ANI93928.1"/>
    </source>
</evidence>
<reference evidence="3 4" key="1">
    <citation type="submission" date="2016-06" db="EMBL/GenBank/DDBJ databases">
        <title>Complete genome sequence of a saline-alkali tolerant type strain Dietzia timorensis ID05-A0528T.</title>
        <authorList>
            <person name="Wu X."/>
        </authorList>
    </citation>
    <scope>NUCLEOTIDE SEQUENCE [LARGE SCALE GENOMIC DNA]</scope>
    <source>
        <strain evidence="3 4">ID05-A0528</strain>
    </source>
</reference>